<accession>A0ACC6ACY4</accession>
<comment type="caution">
    <text evidence="1">The sequence shown here is derived from an EMBL/GenBank/DDBJ whole genome shotgun (WGS) entry which is preliminary data.</text>
</comment>
<dbReference type="Proteomes" id="UP001202289">
    <property type="component" value="Unassembled WGS sequence"/>
</dbReference>
<name>A0ACC6ACY4_9BACI</name>
<gene>
    <name evidence="1" type="ORF">M3215_19490</name>
</gene>
<proteinExistence type="predicted"/>
<keyword evidence="2" id="KW-1185">Reference proteome</keyword>
<reference evidence="1" key="1">
    <citation type="submission" date="2022-05" db="EMBL/GenBank/DDBJ databases">
        <title>Comparative Genomics of Spacecraft Associated Microbes.</title>
        <authorList>
            <person name="Tran M.T."/>
            <person name="Wright A."/>
            <person name="Seuylemezian A."/>
            <person name="Eisen J."/>
            <person name="Coil D."/>
        </authorList>
    </citation>
    <scope>NUCLEOTIDE SEQUENCE</scope>
    <source>
        <strain evidence="1">FAIRING 10M-2.2</strain>
    </source>
</reference>
<sequence>MGRIVKYVCILGIGVIVGIACNKQVMGVIETGKNKIFQKTQELRVDFSFEMKDKVMIENVPFIKQLPELERGCEVTSLAMLLQYKGIKVDKMTLANEIAHIQFEANGVRGNPHEGFVGNIFTKSEPGYGVYHQPIFHLAQKYVPEKAVNLSGRDVKDLYKVLSAGSPVWIIANTTFAPLDEGNFEKWNTNAGELMVTYFEHSAVIVGYDENCVYINDPLADNPRKSIPRAPFEKAWEQMGKQAITIL</sequence>
<dbReference type="EMBL" id="JAMBOP010000031">
    <property type="protein sequence ID" value="MCM3737907.1"/>
    <property type="molecule type" value="Genomic_DNA"/>
</dbReference>
<evidence type="ECO:0000313" key="2">
    <source>
        <dbReference type="Proteomes" id="UP001202289"/>
    </source>
</evidence>
<protein>
    <submittedName>
        <fullName evidence="1">C39 family peptidase</fullName>
    </submittedName>
</protein>
<evidence type="ECO:0000313" key="1">
    <source>
        <dbReference type="EMBL" id="MCM3737907.1"/>
    </source>
</evidence>
<organism evidence="1 2">
    <name type="scientific">Bacillus cytotoxicus</name>
    <dbReference type="NCBI Taxonomy" id="580165"/>
    <lineage>
        <taxon>Bacteria</taxon>
        <taxon>Bacillati</taxon>
        <taxon>Bacillota</taxon>
        <taxon>Bacilli</taxon>
        <taxon>Bacillales</taxon>
        <taxon>Bacillaceae</taxon>
        <taxon>Bacillus</taxon>
        <taxon>Bacillus cereus group</taxon>
    </lineage>
</organism>